<keyword evidence="3" id="KW-1185">Reference proteome</keyword>
<organism evidence="2 3">
    <name type="scientific">Anaeromyxobacter oryzae</name>
    <dbReference type="NCBI Taxonomy" id="2918170"/>
    <lineage>
        <taxon>Bacteria</taxon>
        <taxon>Pseudomonadati</taxon>
        <taxon>Myxococcota</taxon>
        <taxon>Myxococcia</taxon>
        <taxon>Myxococcales</taxon>
        <taxon>Cystobacterineae</taxon>
        <taxon>Anaeromyxobacteraceae</taxon>
        <taxon>Anaeromyxobacter</taxon>
    </lineage>
</organism>
<dbReference type="RefSeq" id="WP_248354252.1">
    <property type="nucleotide sequence ID" value="NZ_AP025591.1"/>
</dbReference>
<dbReference type="EMBL" id="AP025591">
    <property type="protein sequence ID" value="BDG05424.1"/>
    <property type="molecule type" value="Genomic_DNA"/>
</dbReference>
<sequence>MSDRPDFPAAHSMDTAWFAVDRDGHVALFQTGESGAVPTDAYLGEDGFAPLEALPVRGEALRVAPLPGWKHETQHGVSASLLQAAIFHLRDEGPVAAELAAGSAARVPAAGTVAVRVAAPDAALIERLHASGACLACAYHFEEADELTGAPRGLYDYEHVTENWIAGPYRLSAKPSSPARLEDLPRDVRKHVVRFEGRFDEAPLVNPPAIWPCESWEAIWIDLDGKTVRPVPGREGDYDEAAANAADGFAEEGLVFDPPPHPPAPKPQRATRRPWWKFW</sequence>
<gene>
    <name evidence="2" type="ORF">AMOR_44200</name>
</gene>
<evidence type="ECO:0000313" key="3">
    <source>
        <dbReference type="Proteomes" id="UP001162891"/>
    </source>
</evidence>
<accession>A0ABM7X122</accession>
<protein>
    <submittedName>
        <fullName evidence="2">Uncharacterized protein</fullName>
    </submittedName>
</protein>
<evidence type="ECO:0000313" key="2">
    <source>
        <dbReference type="EMBL" id="BDG05424.1"/>
    </source>
</evidence>
<proteinExistence type="predicted"/>
<feature type="region of interest" description="Disordered" evidence="1">
    <location>
        <begin position="252"/>
        <end position="274"/>
    </location>
</feature>
<reference evidence="3" key="1">
    <citation type="journal article" date="2022" name="Int. J. Syst. Evol. Microbiol.">
        <title>Anaeromyxobacter oryzae sp. nov., Anaeromyxobacter diazotrophicus sp. nov. and Anaeromyxobacter paludicola sp. nov., isolated from paddy soils.</title>
        <authorList>
            <person name="Itoh H."/>
            <person name="Xu Z."/>
            <person name="Mise K."/>
            <person name="Masuda Y."/>
            <person name="Ushijima N."/>
            <person name="Hayakawa C."/>
            <person name="Shiratori Y."/>
            <person name="Senoo K."/>
        </authorList>
    </citation>
    <scope>NUCLEOTIDE SEQUENCE [LARGE SCALE GENOMIC DNA]</scope>
    <source>
        <strain evidence="3">Red232</strain>
    </source>
</reference>
<evidence type="ECO:0000256" key="1">
    <source>
        <dbReference type="SAM" id="MobiDB-lite"/>
    </source>
</evidence>
<name>A0ABM7X122_9BACT</name>
<dbReference type="Proteomes" id="UP001162891">
    <property type="component" value="Chromosome"/>
</dbReference>
<feature type="compositionally biased region" description="Pro residues" evidence="1">
    <location>
        <begin position="257"/>
        <end position="266"/>
    </location>
</feature>